<evidence type="ECO:0000259" key="2">
    <source>
        <dbReference type="Pfam" id="PF17667"/>
    </source>
</evidence>
<dbReference type="InterPro" id="IPR040976">
    <property type="entry name" value="Pkinase_fungal"/>
</dbReference>
<evidence type="ECO:0000313" key="3">
    <source>
        <dbReference type="EMBL" id="KAF9503915.1"/>
    </source>
</evidence>
<gene>
    <name evidence="3" type="ORF">BS47DRAFT_1369178</name>
</gene>
<reference evidence="3" key="1">
    <citation type="journal article" date="2020" name="Nat. Commun.">
        <title>Large-scale genome sequencing of mycorrhizal fungi provides insights into the early evolution of symbiotic traits.</title>
        <authorList>
            <person name="Miyauchi S."/>
            <person name="Kiss E."/>
            <person name="Kuo A."/>
            <person name="Drula E."/>
            <person name="Kohler A."/>
            <person name="Sanchez-Garcia M."/>
            <person name="Morin E."/>
            <person name="Andreopoulos B."/>
            <person name="Barry K.W."/>
            <person name="Bonito G."/>
            <person name="Buee M."/>
            <person name="Carver A."/>
            <person name="Chen C."/>
            <person name="Cichocki N."/>
            <person name="Clum A."/>
            <person name="Culley D."/>
            <person name="Crous P.W."/>
            <person name="Fauchery L."/>
            <person name="Girlanda M."/>
            <person name="Hayes R.D."/>
            <person name="Keri Z."/>
            <person name="LaButti K."/>
            <person name="Lipzen A."/>
            <person name="Lombard V."/>
            <person name="Magnuson J."/>
            <person name="Maillard F."/>
            <person name="Murat C."/>
            <person name="Nolan M."/>
            <person name="Ohm R.A."/>
            <person name="Pangilinan J."/>
            <person name="Pereira M.F."/>
            <person name="Perotto S."/>
            <person name="Peter M."/>
            <person name="Pfister S."/>
            <person name="Riley R."/>
            <person name="Sitrit Y."/>
            <person name="Stielow J.B."/>
            <person name="Szollosi G."/>
            <person name="Zifcakova L."/>
            <person name="Stursova M."/>
            <person name="Spatafora J.W."/>
            <person name="Tedersoo L."/>
            <person name="Vaario L.M."/>
            <person name="Yamada A."/>
            <person name="Yan M."/>
            <person name="Wang P."/>
            <person name="Xu J."/>
            <person name="Bruns T."/>
            <person name="Baldrian P."/>
            <person name="Vilgalys R."/>
            <person name="Dunand C."/>
            <person name="Henrissat B."/>
            <person name="Grigoriev I.V."/>
            <person name="Hibbett D."/>
            <person name="Nagy L.G."/>
            <person name="Martin F.M."/>
        </authorList>
    </citation>
    <scope>NUCLEOTIDE SEQUENCE</scope>
    <source>
        <strain evidence="3">UP504</strain>
    </source>
</reference>
<organism evidence="3 4">
    <name type="scientific">Hydnum rufescens UP504</name>
    <dbReference type="NCBI Taxonomy" id="1448309"/>
    <lineage>
        <taxon>Eukaryota</taxon>
        <taxon>Fungi</taxon>
        <taxon>Dikarya</taxon>
        <taxon>Basidiomycota</taxon>
        <taxon>Agaricomycotina</taxon>
        <taxon>Agaricomycetes</taxon>
        <taxon>Cantharellales</taxon>
        <taxon>Hydnaceae</taxon>
        <taxon>Hydnum</taxon>
    </lineage>
</organism>
<feature type="domain" description="Fungal-type protein kinase" evidence="2">
    <location>
        <begin position="129"/>
        <end position="179"/>
    </location>
</feature>
<dbReference type="Pfam" id="PF17667">
    <property type="entry name" value="Pkinase_fungal"/>
    <property type="match status" value="1"/>
</dbReference>
<proteinExistence type="predicted"/>
<sequence>MFPSSFATAFSSPPIRATHAPDSRSSLDYGKYCADEPTLQEANRHKGYRTLKLSITDEVANCEKGCFLPTEIGVHNMRGGGDFAVVASSEDRQALVVHERSQFRGREALPVGDEHGRELSPAHPENATTRIWFCCRSSVVVSEPFDFIAEPQALVELFAAFAFADRRSLGFYPTMQIISSSGAERSEDEDSRF</sequence>
<name>A0A9P6ADI3_9AGAM</name>
<feature type="region of interest" description="Disordered" evidence="1">
    <location>
        <begin position="1"/>
        <end position="27"/>
    </location>
</feature>
<keyword evidence="4" id="KW-1185">Reference proteome</keyword>
<dbReference type="Proteomes" id="UP000886523">
    <property type="component" value="Unassembled WGS sequence"/>
</dbReference>
<evidence type="ECO:0000256" key="1">
    <source>
        <dbReference type="SAM" id="MobiDB-lite"/>
    </source>
</evidence>
<protein>
    <recommendedName>
        <fullName evidence="2">Fungal-type protein kinase domain-containing protein</fullName>
    </recommendedName>
</protein>
<dbReference type="EMBL" id="MU129286">
    <property type="protein sequence ID" value="KAF9503915.1"/>
    <property type="molecule type" value="Genomic_DNA"/>
</dbReference>
<accession>A0A9P6ADI3</accession>
<comment type="caution">
    <text evidence="3">The sequence shown here is derived from an EMBL/GenBank/DDBJ whole genome shotgun (WGS) entry which is preliminary data.</text>
</comment>
<feature type="compositionally biased region" description="Low complexity" evidence="1">
    <location>
        <begin position="1"/>
        <end position="14"/>
    </location>
</feature>
<evidence type="ECO:0000313" key="4">
    <source>
        <dbReference type="Proteomes" id="UP000886523"/>
    </source>
</evidence>
<dbReference type="AlphaFoldDB" id="A0A9P6ADI3"/>